<dbReference type="Proteomes" id="UP001152795">
    <property type="component" value="Unassembled WGS sequence"/>
</dbReference>
<evidence type="ECO:0000313" key="2">
    <source>
        <dbReference type="Proteomes" id="UP001152795"/>
    </source>
</evidence>
<protein>
    <submittedName>
        <fullName evidence="1">Uncharacterized protein</fullName>
    </submittedName>
</protein>
<proteinExistence type="predicted"/>
<dbReference type="EMBL" id="CACRXK020006214">
    <property type="protein sequence ID" value="CAB4008738.1"/>
    <property type="molecule type" value="Genomic_DNA"/>
</dbReference>
<accession>A0A7D9EI91</accession>
<reference evidence="1" key="1">
    <citation type="submission" date="2020-04" db="EMBL/GenBank/DDBJ databases">
        <authorList>
            <person name="Alioto T."/>
            <person name="Alioto T."/>
            <person name="Gomez Garrido J."/>
        </authorList>
    </citation>
    <scope>NUCLEOTIDE SEQUENCE</scope>
    <source>
        <strain evidence="1">A484AB</strain>
    </source>
</reference>
<dbReference type="AlphaFoldDB" id="A0A7D9EI91"/>
<comment type="caution">
    <text evidence="1">The sequence shown here is derived from an EMBL/GenBank/DDBJ whole genome shotgun (WGS) entry which is preliminary data.</text>
</comment>
<name>A0A7D9EI91_PARCT</name>
<organism evidence="1 2">
    <name type="scientific">Paramuricea clavata</name>
    <name type="common">Red gorgonian</name>
    <name type="synonym">Violescent sea-whip</name>
    <dbReference type="NCBI Taxonomy" id="317549"/>
    <lineage>
        <taxon>Eukaryota</taxon>
        <taxon>Metazoa</taxon>
        <taxon>Cnidaria</taxon>
        <taxon>Anthozoa</taxon>
        <taxon>Octocorallia</taxon>
        <taxon>Malacalcyonacea</taxon>
        <taxon>Plexauridae</taxon>
        <taxon>Paramuricea</taxon>
    </lineage>
</organism>
<evidence type="ECO:0000313" key="1">
    <source>
        <dbReference type="EMBL" id="CAB4008738.1"/>
    </source>
</evidence>
<gene>
    <name evidence="1" type="ORF">PACLA_8A078462</name>
</gene>
<sequence>MSDVVSSLVSPELNLKQYVCSNVNEIIRILEGLSHDRKEYDYAVYKLEQVVHIGVRSDTQGLWQRIFPDQFLNDFIVAYNILSEEESQPMDVTHRPSVVYTASPGRPSIDIPRETLKMYLNFGFSLIKISEMLGVSRKTVSRRIGLSEEVPRHTEI</sequence>
<keyword evidence="2" id="KW-1185">Reference proteome</keyword>